<dbReference type="SUPFAM" id="SSF56219">
    <property type="entry name" value="DNase I-like"/>
    <property type="match status" value="1"/>
</dbReference>
<dbReference type="EMBL" id="JACDXP010000002">
    <property type="protein sequence ID" value="KAF6527788.1"/>
    <property type="molecule type" value="Genomic_DNA"/>
</dbReference>
<evidence type="ECO:0000256" key="2">
    <source>
        <dbReference type="SAM" id="MobiDB-lite"/>
    </source>
</evidence>
<protein>
    <recommendedName>
        <fullName evidence="3">Endonuclease/exonuclease/phosphatase domain-containing protein</fullName>
    </recommendedName>
</protein>
<proteinExistence type="predicted"/>
<evidence type="ECO:0000256" key="1">
    <source>
        <dbReference type="SAM" id="Coils"/>
    </source>
</evidence>
<accession>A0A8H6H040</accession>
<organism evidence="4 5">
    <name type="scientific">Fusarium oxysporum f. sp. conglutinans</name>
    <dbReference type="NCBI Taxonomy" id="100902"/>
    <lineage>
        <taxon>Eukaryota</taxon>
        <taxon>Fungi</taxon>
        <taxon>Dikarya</taxon>
        <taxon>Ascomycota</taxon>
        <taxon>Pezizomycotina</taxon>
        <taxon>Sordariomycetes</taxon>
        <taxon>Hypocreomycetidae</taxon>
        <taxon>Hypocreales</taxon>
        <taxon>Nectriaceae</taxon>
        <taxon>Fusarium</taxon>
        <taxon>Fusarium oxysporum species complex</taxon>
    </lineage>
</organism>
<dbReference type="AlphaFoldDB" id="A0A8H6H040"/>
<feature type="coiled-coil region" evidence="1">
    <location>
        <begin position="50"/>
        <end position="123"/>
    </location>
</feature>
<feature type="coiled-coil region" evidence="1">
    <location>
        <begin position="695"/>
        <end position="722"/>
    </location>
</feature>
<feature type="compositionally biased region" description="Basic and acidic residues" evidence="2">
    <location>
        <begin position="26"/>
        <end position="36"/>
    </location>
</feature>
<evidence type="ECO:0000259" key="3">
    <source>
        <dbReference type="Pfam" id="PF14529"/>
    </source>
</evidence>
<dbReference type="GO" id="GO:0003824">
    <property type="term" value="F:catalytic activity"/>
    <property type="evidence" value="ECO:0007669"/>
    <property type="project" value="InterPro"/>
</dbReference>
<gene>
    <name evidence="4" type="ORF">HZS61_008090</name>
</gene>
<dbReference type="InterPro" id="IPR036691">
    <property type="entry name" value="Endo/exonu/phosph_ase_sf"/>
</dbReference>
<dbReference type="Pfam" id="PF14529">
    <property type="entry name" value="Exo_endo_phos_2"/>
    <property type="match status" value="1"/>
</dbReference>
<sequence>MADPIGAEIVVEQDDAPFSTPKRPSRMIDRPTETRKSSGSGSSSDGRAMLQKALDLLAESRRETKRLQEALKEQMEMTRELKEAVAKQEETVYEMGKQMVEIKEQMTEELQRVREQLETIATNATDGPQRSYADVTRLTPFLPHNDSRTLAAPPNPTDVLYCTIDVSRLGEDEARLSAGTIRATVENEVRSELDNPTWRCRAVTKDPKNLHRVRITCRDESEHEIVKRVAETKLAPGVRILRDDLYPIRVDNVSRIAVLNERNEVRTEITEMLGRENDTEVAKVAWLSKRDIPKTYGSMVVYLKKRSEARRFINEGFFVAGGESGARKKAITTVHAQEQFRNVSHAAAPMSHTAETVGSYIHRSMNSIFRLFQLNVRKQGPVHDSLMNDKDIQDATVLAIQEPQARRIQGRLLTTPMWHRKWVKMVPTTEREGRWVIRSMLWVNKEVEAEQVPIDSPDVTAAVVRLPDRLVFTASVYVPGGDAQALQDICAKLRKAIKEVRQRSGRAVDLVIAGDFNRHDQMWGGDDISVERQGEADPIIDLMNDFMLRSLLRRGTKTWQSGDYDTTIDLVLASEELADTNIKCAIHGTEHGSDHRTIETAFDISVPAPKQEERLLFKNAPWKEINSRIVETLRVRPVGSMVQQKTDRLMSAVLEAVRALTPRAKPSPYAKRWWTHDLTQLRHIYTYWRNRARAVRRAGQNAKGLENTAKAAAKQYHDAIRQRKNNHWKEFLADNDNIWKAAKYMKSGDDAAFGKVPQLVKADGTATTSHKEQAEELLAKFFPPLPDTIEDEGPRQQRAPVTMPDLTLEEVERQLWATKSWKAPGEDGLSAIVWKQVWPSVKHDVLAIFQASLKEGVIPDQWRHARIIPLKKPGKDDYTIAKAWRPISLLATLGKVLESVVAERISHARSKPSYFYKSTSSRLGVQAMS</sequence>
<name>A0A8H6H040_FUSOX</name>
<feature type="domain" description="Endonuclease/exonuclease/phosphatase" evidence="3">
    <location>
        <begin position="473"/>
        <end position="598"/>
    </location>
</feature>
<dbReference type="Proteomes" id="UP000593570">
    <property type="component" value="Unassembled WGS sequence"/>
</dbReference>
<keyword evidence="1" id="KW-0175">Coiled coil</keyword>
<dbReference type="InterPro" id="IPR005135">
    <property type="entry name" value="Endo/exonuclease/phosphatase"/>
</dbReference>
<feature type="region of interest" description="Disordered" evidence="2">
    <location>
        <begin position="1"/>
        <end position="48"/>
    </location>
</feature>
<evidence type="ECO:0000313" key="4">
    <source>
        <dbReference type="EMBL" id="KAF6527788.1"/>
    </source>
</evidence>
<comment type="caution">
    <text evidence="4">The sequence shown here is derived from an EMBL/GenBank/DDBJ whole genome shotgun (WGS) entry which is preliminary data.</text>
</comment>
<dbReference type="Gene3D" id="3.60.10.10">
    <property type="entry name" value="Endonuclease/exonuclease/phosphatase"/>
    <property type="match status" value="1"/>
</dbReference>
<reference evidence="4 5" key="1">
    <citation type="journal article" date="2020" name="bioRxiv">
        <title>A chromosome-scale genome assembly for the Fusarium oxysporum strain Fo5176 to establish a model Arabidopsis-fungal pathosystem.</title>
        <authorList>
            <person name="Fokkens L."/>
            <person name="Guo L."/>
            <person name="Dora S."/>
            <person name="Wang B."/>
            <person name="Ye K."/>
            <person name="Sanchez-Rodriguez C."/>
            <person name="Croll D."/>
        </authorList>
    </citation>
    <scope>NUCLEOTIDE SEQUENCE [LARGE SCALE GENOMIC DNA]</scope>
    <source>
        <strain evidence="4 5">Fo5176</strain>
    </source>
</reference>
<dbReference type="PANTHER" id="PTHR33481:SF1">
    <property type="entry name" value="ENDONUCLEASE_EXONUCLEASE_PHOSPHATASE DOMAIN-CONTAINING PROTEIN-RELATED"/>
    <property type="match status" value="1"/>
</dbReference>
<evidence type="ECO:0000313" key="5">
    <source>
        <dbReference type="Proteomes" id="UP000593570"/>
    </source>
</evidence>
<dbReference type="PANTHER" id="PTHR33481">
    <property type="entry name" value="REVERSE TRANSCRIPTASE"/>
    <property type="match status" value="1"/>
</dbReference>